<dbReference type="Proteomes" id="UP000887565">
    <property type="component" value="Unplaced"/>
</dbReference>
<reference evidence="2" key="1">
    <citation type="submission" date="2022-11" db="UniProtKB">
        <authorList>
            <consortium name="WormBaseParasite"/>
        </authorList>
    </citation>
    <scope>IDENTIFICATION</scope>
</reference>
<sequence length="148" mass="16219">MIFPASWEQHIHYNTMPAPYVTTPTDSSPTSSQSSELQLALPALPQSSTVSTTALDTRAINQSTSAANMVIPSKEIASATPIVSPRKHWNPRGHAFQDPCHIRSSICQINNLMLSSKTFLCKYASTRAFQILIKLRAVKVHVLIDTSA</sequence>
<evidence type="ECO:0000313" key="1">
    <source>
        <dbReference type="Proteomes" id="UP000887565"/>
    </source>
</evidence>
<name>A0A915IFU2_ROMCU</name>
<keyword evidence="1" id="KW-1185">Reference proteome</keyword>
<proteinExistence type="predicted"/>
<evidence type="ECO:0000313" key="2">
    <source>
        <dbReference type="WBParaSite" id="nRc.2.0.1.t13010-RA"/>
    </source>
</evidence>
<organism evidence="1 2">
    <name type="scientific">Romanomermis culicivorax</name>
    <name type="common">Nematode worm</name>
    <dbReference type="NCBI Taxonomy" id="13658"/>
    <lineage>
        <taxon>Eukaryota</taxon>
        <taxon>Metazoa</taxon>
        <taxon>Ecdysozoa</taxon>
        <taxon>Nematoda</taxon>
        <taxon>Enoplea</taxon>
        <taxon>Dorylaimia</taxon>
        <taxon>Mermithida</taxon>
        <taxon>Mermithoidea</taxon>
        <taxon>Mermithidae</taxon>
        <taxon>Romanomermis</taxon>
    </lineage>
</organism>
<protein>
    <submittedName>
        <fullName evidence="2">Uncharacterized protein</fullName>
    </submittedName>
</protein>
<dbReference type="WBParaSite" id="nRc.2.0.1.t13010-RA">
    <property type="protein sequence ID" value="nRc.2.0.1.t13010-RA"/>
    <property type="gene ID" value="nRc.2.0.1.g13010"/>
</dbReference>
<accession>A0A915IFU2</accession>
<dbReference type="AlphaFoldDB" id="A0A915IFU2"/>